<evidence type="ECO:0000313" key="1">
    <source>
        <dbReference type="EMBL" id="GLK11473.1"/>
    </source>
</evidence>
<sequence>MRIFRRRKGGQPVGGTFVVGRAWKDVALDAAVEAVEEGYLNAGVVLLGETHRDPELRSLRLDALSRAAVGRSQGIAEMLDGAPDRADILLWLGRTVVDEAWVIRGGSFADTVDDDRFKMFFATLSGAYEPLMEAARLRPADPVPWESMIWFAMGMQFDRVEQDVIWEELTARSLTLFSAYWARLQSLSVKWGGSHEEMFAHARTAVSLAPEGHPLTAMLALAHLEHLLAEERRLVAENRMMAYVKFGMKYFSEQIVGELKEAERRWTAHAEQHPRDIEAHHLFGAIFMRDAVTHDLAAWHLGRVGNRVGRSAPWSYMGDPAEEFAAALRKLRLPLPVADGV</sequence>
<evidence type="ECO:0000313" key="2">
    <source>
        <dbReference type="Proteomes" id="UP001143474"/>
    </source>
</evidence>
<evidence type="ECO:0008006" key="3">
    <source>
        <dbReference type="Google" id="ProtNLM"/>
    </source>
</evidence>
<dbReference type="Proteomes" id="UP001143474">
    <property type="component" value="Unassembled WGS sequence"/>
</dbReference>
<proteinExistence type="predicted"/>
<reference evidence="1" key="1">
    <citation type="journal article" date="2014" name="Int. J. Syst. Evol. Microbiol.">
        <title>Complete genome sequence of Corynebacterium casei LMG S-19264T (=DSM 44701T), isolated from a smear-ripened cheese.</title>
        <authorList>
            <consortium name="US DOE Joint Genome Institute (JGI-PGF)"/>
            <person name="Walter F."/>
            <person name="Albersmeier A."/>
            <person name="Kalinowski J."/>
            <person name="Ruckert C."/>
        </authorList>
    </citation>
    <scope>NUCLEOTIDE SEQUENCE</scope>
    <source>
        <strain evidence="1">VKM Ac-2007</strain>
    </source>
</reference>
<dbReference type="AlphaFoldDB" id="A0A9W6MF40"/>
<comment type="caution">
    <text evidence="1">The sequence shown here is derived from an EMBL/GenBank/DDBJ whole genome shotgun (WGS) entry which is preliminary data.</text>
</comment>
<accession>A0A9W6MF40</accession>
<reference evidence="1" key="2">
    <citation type="submission" date="2023-01" db="EMBL/GenBank/DDBJ databases">
        <authorList>
            <person name="Sun Q."/>
            <person name="Evtushenko L."/>
        </authorList>
    </citation>
    <scope>NUCLEOTIDE SEQUENCE</scope>
    <source>
        <strain evidence="1">VKM Ac-2007</strain>
    </source>
</reference>
<protein>
    <recommendedName>
        <fullName evidence="3">DUF4034 domain-containing protein</fullName>
    </recommendedName>
</protein>
<gene>
    <name evidence="1" type="ORF">GCM10017600_48800</name>
</gene>
<organism evidence="1 2">
    <name type="scientific">Streptosporangium carneum</name>
    <dbReference type="NCBI Taxonomy" id="47481"/>
    <lineage>
        <taxon>Bacteria</taxon>
        <taxon>Bacillati</taxon>
        <taxon>Actinomycetota</taxon>
        <taxon>Actinomycetes</taxon>
        <taxon>Streptosporangiales</taxon>
        <taxon>Streptosporangiaceae</taxon>
        <taxon>Streptosporangium</taxon>
    </lineage>
</organism>
<keyword evidence="2" id="KW-1185">Reference proteome</keyword>
<name>A0A9W6MF40_9ACTN</name>
<dbReference type="EMBL" id="BSEV01000011">
    <property type="protein sequence ID" value="GLK11473.1"/>
    <property type="molecule type" value="Genomic_DNA"/>
</dbReference>